<protein>
    <submittedName>
        <fullName evidence="6">TetR/AcrR family transcriptional regulator</fullName>
    </submittedName>
</protein>
<comment type="caution">
    <text evidence="6">The sequence shown here is derived from an EMBL/GenBank/DDBJ whole genome shotgun (WGS) entry which is preliminary data.</text>
</comment>
<reference evidence="6 7" key="1">
    <citation type="submission" date="2024-09" db="EMBL/GenBank/DDBJ databases">
        <authorList>
            <person name="Sun Q."/>
            <person name="Mori K."/>
        </authorList>
    </citation>
    <scope>NUCLEOTIDE SEQUENCE [LARGE SCALE GENOMIC DNA]</scope>
    <source>
        <strain evidence="6 7">JCM 3323</strain>
    </source>
</reference>
<evidence type="ECO:0000256" key="1">
    <source>
        <dbReference type="ARBA" id="ARBA00023015"/>
    </source>
</evidence>
<dbReference type="Gene3D" id="1.10.357.10">
    <property type="entry name" value="Tetracycline Repressor, domain 2"/>
    <property type="match status" value="1"/>
</dbReference>
<dbReference type="EMBL" id="JBHMCE010000002">
    <property type="protein sequence ID" value="MFB9525999.1"/>
    <property type="molecule type" value="Genomic_DNA"/>
</dbReference>
<dbReference type="InterPro" id="IPR001647">
    <property type="entry name" value="HTH_TetR"/>
</dbReference>
<keyword evidence="3" id="KW-0804">Transcription</keyword>
<dbReference type="RefSeq" id="WP_346122731.1">
    <property type="nucleotide sequence ID" value="NZ_BAAAXC010000014.1"/>
</dbReference>
<dbReference type="InterPro" id="IPR009057">
    <property type="entry name" value="Homeodomain-like_sf"/>
</dbReference>
<dbReference type="PROSITE" id="PS50977">
    <property type="entry name" value="HTH_TETR_2"/>
    <property type="match status" value="1"/>
</dbReference>
<evidence type="ECO:0000256" key="3">
    <source>
        <dbReference type="ARBA" id="ARBA00023163"/>
    </source>
</evidence>
<keyword evidence="7" id="KW-1185">Reference proteome</keyword>
<dbReference type="PANTHER" id="PTHR30055">
    <property type="entry name" value="HTH-TYPE TRANSCRIPTIONAL REGULATOR RUTR"/>
    <property type="match status" value="1"/>
</dbReference>
<dbReference type="PRINTS" id="PR00455">
    <property type="entry name" value="HTHTETR"/>
</dbReference>
<evidence type="ECO:0000256" key="2">
    <source>
        <dbReference type="ARBA" id="ARBA00023125"/>
    </source>
</evidence>
<dbReference type="SUPFAM" id="SSF46689">
    <property type="entry name" value="Homeodomain-like"/>
    <property type="match status" value="1"/>
</dbReference>
<accession>A0ABV5PSE3</accession>
<proteinExistence type="predicted"/>
<sequence>MRKRADQVAQTRERIVEAAVHLHGTVGPAATTVAGIAAVAGVTRLTVYRHFPDEEAIFAACSAHWLSRRVPPNPSAWAQVADPAERLRVGLTDLYQFYRDGREMLTHVYRDMAVLPDTHRRTLEDRQELFHTLLAEPFPADQRIRAVIGHAISFWTWRSLCLDNGLSNAEAVELMSALADLGR</sequence>
<feature type="DNA-binding region" description="H-T-H motif" evidence="4">
    <location>
        <begin position="32"/>
        <end position="51"/>
    </location>
</feature>
<evidence type="ECO:0000256" key="4">
    <source>
        <dbReference type="PROSITE-ProRule" id="PRU00335"/>
    </source>
</evidence>
<keyword evidence="1" id="KW-0805">Transcription regulation</keyword>
<gene>
    <name evidence="6" type="ORF">ACFFRN_05150</name>
</gene>
<feature type="domain" description="HTH tetR-type" evidence="5">
    <location>
        <begin position="9"/>
        <end position="69"/>
    </location>
</feature>
<keyword evidence="2 4" id="KW-0238">DNA-binding</keyword>
<dbReference type="InterPro" id="IPR050109">
    <property type="entry name" value="HTH-type_TetR-like_transc_reg"/>
</dbReference>
<dbReference type="Pfam" id="PF00440">
    <property type="entry name" value="TetR_N"/>
    <property type="match status" value="1"/>
</dbReference>
<dbReference type="Proteomes" id="UP001589646">
    <property type="component" value="Unassembled WGS sequence"/>
</dbReference>
<name>A0ABV5PSE3_9ACTN</name>
<evidence type="ECO:0000313" key="6">
    <source>
        <dbReference type="EMBL" id="MFB9525999.1"/>
    </source>
</evidence>
<evidence type="ECO:0000259" key="5">
    <source>
        <dbReference type="PROSITE" id="PS50977"/>
    </source>
</evidence>
<evidence type="ECO:0000313" key="7">
    <source>
        <dbReference type="Proteomes" id="UP001589646"/>
    </source>
</evidence>
<dbReference type="PANTHER" id="PTHR30055:SF234">
    <property type="entry name" value="HTH-TYPE TRANSCRIPTIONAL REGULATOR BETI"/>
    <property type="match status" value="1"/>
</dbReference>
<organism evidence="6 7">
    <name type="scientific">Nonomuraea roseola</name>
    <dbReference type="NCBI Taxonomy" id="46179"/>
    <lineage>
        <taxon>Bacteria</taxon>
        <taxon>Bacillati</taxon>
        <taxon>Actinomycetota</taxon>
        <taxon>Actinomycetes</taxon>
        <taxon>Streptosporangiales</taxon>
        <taxon>Streptosporangiaceae</taxon>
        <taxon>Nonomuraea</taxon>
    </lineage>
</organism>